<name>A0A1E5GVB3_9ENTE</name>
<protein>
    <recommendedName>
        <fullName evidence="3">WxL domain-containing protein</fullName>
    </recommendedName>
</protein>
<keyword evidence="2" id="KW-0732">Signal</keyword>
<dbReference type="EMBL" id="MIJY01000012">
    <property type="protein sequence ID" value="OEG16609.1"/>
    <property type="molecule type" value="Genomic_DNA"/>
</dbReference>
<dbReference type="OrthoDB" id="2194859at2"/>
<feature type="chain" id="PRO_5039333626" description="WxL domain-containing protein" evidence="2">
    <location>
        <begin position="22"/>
        <end position="252"/>
    </location>
</feature>
<dbReference type="AlphaFoldDB" id="A0A1E5GVB3"/>
<evidence type="ECO:0000259" key="3">
    <source>
        <dbReference type="Pfam" id="PF13731"/>
    </source>
</evidence>
<gene>
    <name evidence="4" type="ORF">BCR25_03150</name>
</gene>
<evidence type="ECO:0000313" key="4">
    <source>
        <dbReference type="EMBL" id="OEG16609.1"/>
    </source>
</evidence>
<evidence type="ECO:0000313" key="5">
    <source>
        <dbReference type="Proteomes" id="UP000095094"/>
    </source>
</evidence>
<proteinExistence type="predicted"/>
<dbReference type="RefSeq" id="WP_069663007.1">
    <property type="nucleotide sequence ID" value="NZ_JBHUJJ010000001.1"/>
</dbReference>
<evidence type="ECO:0000256" key="2">
    <source>
        <dbReference type="SAM" id="SignalP"/>
    </source>
</evidence>
<comment type="caution">
    <text evidence="4">The sequence shown here is derived from an EMBL/GenBank/DDBJ whole genome shotgun (WGS) entry which is preliminary data.</text>
</comment>
<feature type="signal peptide" evidence="2">
    <location>
        <begin position="1"/>
        <end position="21"/>
    </location>
</feature>
<dbReference type="InterPro" id="IPR027994">
    <property type="entry name" value="WxL_dom"/>
</dbReference>
<organism evidence="4 5">
    <name type="scientific">Enterococcus termitis</name>
    <dbReference type="NCBI Taxonomy" id="332950"/>
    <lineage>
        <taxon>Bacteria</taxon>
        <taxon>Bacillati</taxon>
        <taxon>Bacillota</taxon>
        <taxon>Bacilli</taxon>
        <taxon>Lactobacillales</taxon>
        <taxon>Enterococcaceae</taxon>
        <taxon>Enterococcus</taxon>
    </lineage>
</organism>
<evidence type="ECO:0000256" key="1">
    <source>
        <dbReference type="SAM" id="MobiDB-lite"/>
    </source>
</evidence>
<feature type="domain" description="WxL" evidence="3">
    <location>
        <begin position="72"/>
        <end position="251"/>
    </location>
</feature>
<feature type="region of interest" description="Disordered" evidence="1">
    <location>
        <begin position="26"/>
        <end position="56"/>
    </location>
</feature>
<sequence>MKLTHKLCGAALLGAVGIGLAIPNTTKAAPDSKNGTGHIGFTSTGTYTHTDPGSSGGTQITDLPIDNPEFGMVLVTPLEFDTHDLLTAQDKREYNALPHKANPDSKTPGSEQFNVQNHVVFQDYREVTDHKYKLQAQLSTEFSTGTKAIDGAELLYQKTWLSLQDSNGTSPAGLAPSVTLSNDGLTPPNTATLIDNSSATGSTGYGVHALNFGTVPAKIEDYDGVVMNIPAATKIEKGDYNATIVWTLTDAV</sequence>
<dbReference type="Pfam" id="PF13731">
    <property type="entry name" value="WxL"/>
    <property type="match status" value="1"/>
</dbReference>
<accession>A0A1E5GVB3</accession>
<reference evidence="5" key="1">
    <citation type="submission" date="2016-09" db="EMBL/GenBank/DDBJ databases">
        <authorList>
            <person name="Gulvik C.A."/>
        </authorList>
    </citation>
    <scope>NUCLEOTIDE SEQUENCE [LARGE SCALE GENOMIC DNA]</scope>
    <source>
        <strain evidence="5">LMG 8895</strain>
    </source>
</reference>
<keyword evidence="5" id="KW-1185">Reference proteome</keyword>
<feature type="compositionally biased region" description="Polar residues" evidence="1">
    <location>
        <begin position="41"/>
        <end position="56"/>
    </location>
</feature>
<dbReference type="Proteomes" id="UP000095094">
    <property type="component" value="Unassembled WGS sequence"/>
</dbReference>